<organism evidence="6 7">
    <name type="scientific">Calicophoron daubneyi</name>
    <name type="common">Rumen fluke</name>
    <name type="synonym">Paramphistomum daubneyi</name>
    <dbReference type="NCBI Taxonomy" id="300641"/>
    <lineage>
        <taxon>Eukaryota</taxon>
        <taxon>Metazoa</taxon>
        <taxon>Spiralia</taxon>
        <taxon>Lophotrochozoa</taxon>
        <taxon>Platyhelminthes</taxon>
        <taxon>Trematoda</taxon>
        <taxon>Digenea</taxon>
        <taxon>Plagiorchiida</taxon>
        <taxon>Pronocephalata</taxon>
        <taxon>Paramphistomoidea</taxon>
        <taxon>Paramphistomidae</taxon>
        <taxon>Calicophoron</taxon>
    </lineage>
</organism>
<dbReference type="SMART" id="SM00212">
    <property type="entry name" value="UBCc"/>
    <property type="match status" value="1"/>
</dbReference>
<dbReference type="EMBL" id="CAXLJL010000156">
    <property type="protein sequence ID" value="CAL5133250.1"/>
    <property type="molecule type" value="Genomic_DNA"/>
</dbReference>
<dbReference type="SUPFAM" id="SSF57924">
    <property type="entry name" value="Inhibitor of apoptosis (IAP) repeat"/>
    <property type="match status" value="1"/>
</dbReference>
<feature type="coiled-coil region" evidence="3">
    <location>
        <begin position="1701"/>
        <end position="1728"/>
    </location>
</feature>
<dbReference type="PANTHER" id="PTHR46116">
    <property type="entry name" value="(E3-INDEPENDENT) E2 UBIQUITIN-CONJUGATING ENZYME"/>
    <property type="match status" value="1"/>
</dbReference>
<dbReference type="Gene3D" id="3.10.110.10">
    <property type="entry name" value="Ubiquitin Conjugating Enzyme"/>
    <property type="match status" value="1"/>
</dbReference>
<feature type="compositionally biased region" description="Acidic residues" evidence="4">
    <location>
        <begin position="883"/>
        <end position="897"/>
    </location>
</feature>
<feature type="compositionally biased region" description="Basic and acidic residues" evidence="4">
    <location>
        <begin position="5752"/>
        <end position="5765"/>
    </location>
</feature>
<feature type="compositionally biased region" description="Polar residues" evidence="4">
    <location>
        <begin position="3934"/>
        <end position="3950"/>
    </location>
</feature>
<evidence type="ECO:0000256" key="3">
    <source>
        <dbReference type="SAM" id="Coils"/>
    </source>
</evidence>
<dbReference type="GO" id="GO:0016740">
    <property type="term" value="F:transferase activity"/>
    <property type="evidence" value="ECO:0007669"/>
    <property type="project" value="UniProtKB-KW"/>
</dbReference>
<feature type="compositionally biased region" description="Polar residues" evidence="4">
    <location>
        <begin position="705"/>
        <end position="716"/>
    </location>
</feature>
<feature type="region of interest" description="Disordered" evidence="4">
    <location>
        <begin position="3583"/>
        <end position="3611"/>
    </location>
</feature>
<dbReference type="CDD" id="cd00022">
    <property type="entry name" value="BIR"/>
    <property type="match status" value="1"/>
</dbReference>
<keyword evidence="1" id="KW-0808">Transferase</keyword>
<feature type="region of interest" description="Disordered" evidence="4">
    <location>
        <begin position="5333"/>
        <end position="5352"/>
    </location>
</feature>
<dbReference type="PROSITE" id="PS50127">
    <property type="entry name" value="UBC_2"/>
    <property type="match status" value="1"/>
</dbReference>
<evidence type="ECO:0000256" key="2">
    <source>
        <dbReference type="ARBA" id="ARBA00022786"/>
    </source>
</evidence>
<dbReference type="InterPro" id="IPR000608">
    <property type="entry name" value="UBC"/>
</dbReference>
<dbReference type="Gene3D" id="1.10.1170.10">
    <property type="entry name" value="Inhibitor Of Apoptosis Protein (2mihbC-IAP-1), Chain A"/>
    <property type="match status" value="1"/>
</dbReference>
<feature type="region of interest" description="Disordered" evidence="4">
    <location>
        <begin position="684"/>
        <end position="730"/>
    </location>
</feature>
<dbReference type="Proteomes" id="UP001497525">
    <property type="component" value="Unassembled WGS sequence"/>
</dbReference>
<keyword evidence="3" id="KW-0175">Coiled coil</keyword>
<dbReference type="CDD" id="cd23810">
    <property type="entry name" value="UBCc_BIRC6"/>
    <property type="match status" value="1"/>
</dbReference>
<feature type="region of interest" description="Disordered" evidence="4">
    <location>
        <begin position="5241"/>
        <end position="5261"/>
    </location>
</feature>
<evidence type="ECO:0000313" key="7">
    <source>
        <dbReference type="Proteomes" id="UP001497525"/>
    </source>
</evidence>
<dbReference type="InterPro" id="IPR016135">
    <property type="entry name" value="UBQ-conjugating_enzyme/RWD"/>
</dbReference>
<dbReference type="GO" id="GO:0005634">
    <property type="term" value="C:nucleus"/>
    <property type="evidence" value="ECO:0007669"/>
    <property type="project" value="TreeGrafter"/>
</dbReference>
<feature type="region of interest" description="Disordered" evidence="4">
    <location>
        <begin position="3927"/>
        <end position="3950"/>
    </location>
</feature>
<feature type="region of interest" description="Disordered" evidence="4">
    <location>
        <begin position="5752"/>
        <end position="5774"/>
    </location>
</feature>
<name>A0AAV2T7U4_CALDB</name>
<dbReference type="PANTHER" id="PTHR46116:SF39">
    <property type="entry name" value="BACULOVIRAL IAP REPEAT-CONTAINING PROTEIN 6"/>
    <property type="match status" value="1"/>
</dbReference>
<reference evidence="6" key="1">
    <citation type="submission" date="2024-06" db="EMBL/GenBank/DDBJ databases">
        <authorList>
            <person name="Liu X."/>
            <person name="Lenzi L."/>
            <person name="Haldenby T S."/>
            <person name="Uol C."/>
        </authorList>
    </citation>
    <scope>NUCLEOTIDE SEQUENCE</scope>
</reference>
<sequence length="5774" mass="637159">MTILSVEDDHNVVEETLPRGAFCSYLSPLVVICPAYPANDNDTAWYVAPDPGSLLPVYNGQPARPSNSLFRPMMAYYIYMMLLPDSLSKVANAHLEKMKIIGKVRLSALMLTDLGTKANLHYFSHRESLVVTYGSLFNARTHQADLLLFNDFLVSQIKGVEDLVTLEFSPEHTSLIETILMSDIGQVALLNDNNVKIVYQDTRASKNCKRTMTMTGPHSVLMNWTHRVLMNGKNNEQLGIVGLMSSVENRLQRLQAEETLMPSFKWRDSLKMNVEAHRRITFANWPHMDYHRLVFSMRYKIMDSRWATPNAMAQAGFSYQEKAFNDRVVCFVCKVCLSNWEPTDEPWSEHGRHAPSCPLVLAKPTANIPIGESWSTEPAHRQTVSSSTISVLSETLSKDFIATSTRTGDVTLWDLSVFNRNAMEIKLGDLLEQLCGDAFDRSWLEVHSACLLVPENAPTLPNLLLDASTVPGQRSHNPTEHHLVFGCCLPESVIRLMAEVISEDKHSSISVKRSLDPNPIKFSLCLLVVRIYPLNAVGLAWVMDMLATLRSSYCRDPGPVEHLLSLLTSALLFSGVPLTEPVLIGESGGGDDDLPLDYTDNGQDVGEEEDQKDEIMDHKNALLVTPPDKLFSSSDQRAVGSKNLLLDAESEKFYQALGLLDIAKEGLVTDQTQQLVENITETSSNMVTATSDHKTNDRISPPHVPTTSPFQSSELPSSERKSKIGGPGNQSAVHDLINAWSPEIIQVVRLGEFTDFDRGQNPTRVIQLLPIPKSVGSNHKNSTANITSNDMDSDPATKVEVIEEGKSGENVVYSKGLLACCGVEVTDEANHSAGDFNGGLYMYGYDPCPPSKPNIMISPKPLVHLPLSGGFCPRQVRLIEPEASSDDEEESDMEFDVNDGSASGGGEVGDSEAGTITVTEPLTQCILLTTSSSLIQIDLSSDPALNRQHCLLNSPSSPTDSHRKAMPSYLCMTYCKESNYLCLGDAEGALSIYRLRVRKILSDSHRIEVSAGLSLETHPPIGQQVILAYSDKPLMDLVSLAHMITTQALEVRVQVSFNVPLGWMEVDISRECSSSAAACSESGRSKIRKNVKMRGQKMINDGNEKPPGSAGMTDNETISILARIITRQLLSGYTSSSSNKLKSAPQATPQQNPAIFQGAELAVQLALAGGSSARLWEYNPRRLALSAALNNSSLATPASSPNAKGSRLNTPILPLNIPLRQSPSGTVADGFENMLEINLPRVYSLSHFGLHLTLSKSETLANCVVYITLLRRNVSSVILADEQKTSTKVGENILSETIRDPDLMVHDLRAPFIDDESADKGDSLSHCAGNAGGLTQKPSTVSNAPFGGQFKIPCRCWEFPYGHPLPPTRLRELDGDIVAGPYMLSDFVDPSGLTAMVPLTSPDLIKCRSRLFAIHFRVFTNITQPAASVPEGQTDSSASACDSLSDLFIQVGFTVHRFARPAYSPGSILSCHLPANSCHITASDPSAHPNFVPHERAQHLALLRSSTLHEALILRIASNPDDSSAQAELASVNGLHPQQALCTSLDLLNWIVSMYHHELHWPSEILAHLIHVATTHCEELIQNLLVCADRQVVQLGTIFIFSLLSLESLWIQTADSNKSTFAFRDSLLRHLCSNPKCEKFSRYLLAARCSAGVDALLSLFSMLVMSEHPEKESQEFSVLIGSGLIQLTRTVCYLGERCSSLKKSTASLNQLEEALNRLQTQYGLLYQTFGDPVLFELQTTQWSHLGLNCLTSSKILQISATETKKKPNNSLAKKPPLPHASNILEPVDENEFIWPEVDQSTKSSCIEQSKLSNKKPPNLLPSSYMSFAAGGSVEATSTSLVQPQMTFAQAASLGATRTNANSSPTPLLPMLQDNSDLEIYLADILNLMRTRGSSTSLSDTLQNASLMIPELQDWQTHGLLDTEPLRVSTDDSAVQTCSDCLLERVNFFTGVPINPANEALNPPSVTVDGQQNNDLTQLLAATKHLAYPPEAYHLVITRMHPRAHRSIVLAFHPNSPDMKTPPVHLLTDFIIPANPYVACLTLEALLDYPSSDIDPHSANTTHTRLIVASTKVSQSAVVFRDLNPPIPFTRLRITVSAGVDCSVTRARIHLGAYFGRSGLLARVAGAPELIAARLWEVAWAIGQPLPCPISASESSENSSSYPLLDRFRMLINSTQSSFDLSQSELLQLVTQRPQNENQSVSKAVSILKERNLNKRILSLHNRCWNLRCQLNWLHRIVMRIIRYAFPHLARNSPAALMDTKTQGLSTTLSFDKARYVLENSLLVLLSKNQQLKNITSAVADKTNRTANFDVSREELHWIISTLMKTNLVDGTRAVQILTTAVLPSFLELWYRQTSLPSVSNEPSRWLDDLMMHYSSSSSACSGTSEKPIKELTALSSVRRRFLFWALIQRAVEHGLTSDLIADCLLLLERLTSSESHKHLDQPIKQSVAPKHDVMEDHPQVQACFGPTDADSVQHLLIVLDMLFDVQTRGPHRSMPSCLRRLSDALDTHRAAHTAHVGRHGLLKWYCERLIRSSAVEDSGVSDLAENLSNADVSSSNLTDFPLTRYELSRALFYRWHVQRLSQHLKLFTGARVERYRNITKDSFPLGALFVERSMELRLLSLMRRCIPTFSCDNSSSSSHLSGLGIPTLIGKKLLLNGRSNENQCASVGVDHSSHNLLVSAIASVLPTFIRWTLRDFPTALLKPSQTINDDVPVQCFLLICQLIGRMIQFIQPQTVRQTFALGGDASHFFMYDLLRQLCETPVPSHQPAKELITHGLVLLLRSASSLPFEVVECSAAQPQADKIPSFENSKRGLWSYSTLPSLRIEYGLGRLMSAAWNMLPSHLLIHGEWPLVHSPRLNTPADSVRNEDSNPPSLEESGQSVIYSTISDCFNCLLLNSTLSTEEIGNKLDMLSVLALYLQMTGEPVFSPWLLQSDQDLMRISSVHHQSFTLNSKTVEHVLEHLARATGKYTDLTDSDEDKTTKEHVSELVVLGLRFLASTVSYLPVCECVLTSPTFREFFESILKMPVLGTGVGCLTTRAVEVLFTWFAFLPMNSEKYGVVHPFDKFCADILATLFGGISERANDKGSPCVSSFLVGPMDLRMLLLYAVSQRLQPTHEPPAGALQMLFSVSSSTSPVLCSPHTLQKLPSLTRQRLALHILTHLCNDFIHNHNIESHQHVCFSTRSTVFDADYEASRSKFILWTTNQLEEIDLDAVEKNTELALDSGISRLTCCLYMGTCSSSSMYSNCLSKPDLCYLVLAQTFNQLFKHLLDEHTNDGLTDQPEGDGDFPNFVGRCVELLLEALHYTRAPYSVCQVSTIACLVSGWPTIKRLAEQLFNGINPLTIADWLLKSLLLAISQNPSARYRFIRRLRCSSAAPIPCPFLLLLALSYSDLCDCGELVQCAVRLFLDHSTSFGRLNSSNFGHGLSVLASLSSVLDPNSGIAEFGQALISQPAEDIPLSPRLPCSSFLTNCVPAGLSAPLAAFGQSALNYWHRASRVLSCAPKSTAAVLSCVNPSKWDNYCFSESASQGQRPLVDFAPVAWFHTELFEEETSSIGGSIAAQSQQNKGTFALYLGSLCRNTDGDSSDRSSGGNLIVSTGGGNSGNTSENQSILSKSKPLHLTLRLQGSQKCGNLIVRFPCLIWLEMIEMRAPRQQGPHGVSVEFFRDLPGSTSQSLVGSYGRTGFRTCRSAVIEPLLSNSNSPYFPHPGLLNAHFPPCLVSHLVIHLYRGESEKNVSINQLRLMGSHVEDNQFSPVCQASVDAQFTTPTASDAASSITLLHAIHNEFLTNSAAMDLVSQTLVDRLVHCVMLASMNTSVCSQVNQMTAMTACYQDFRDVVLRLRDLTAESDTNAPPTQVDWFDPSAHDESIPDLYEWSLPPASTLLAERIILSCVACPHPKLERWKQQLADYILLSLLKADSDLKFPSCPEDSESGNPHSKPAATQLSPMSSLHSKPCQRILHWLCLHRDSGQTGRLRRVLRWVKTLCSSVTTQAGKELCYRLPVGYTADLLLTLAGVFWTLGSESSGDLDSWQSAVNDELVDRMYAMNLRLKARYEARVEASRSQFIPKEQLDELRHLINSLTGLLCSLCAIRPSSIASLLTGLLSDERNNTAPWKFADRLDLLASITRSETVAKYLFSARTPSRDVDSLSKCCEWLEDFFHNRTTDENSVTFLRALGYLQILTRLMHPEQCSLLRMHLGQMVCEHIVPSMFAYFLPESTRTTQPDYNPLVTTATALFDSWTQIEADFAPRQLQSQERSQLCQSAVALCKTLMLPLTADASFSFESGGGTNVPPDVYQHSLAMLIAKALERVTLNKEIRIPDFVQNLLLEALKPMESDHTIAVFAISDGLHTEDLSHSMHGPPVTPVAAYPRSLLDARTLCSWVRQSVKDLQPDYTNHPCMANAFLVLNLSQFINAMSHPTNPATQICVGHLRLLIYALLYPLANIPANFSTLISTANPSTAQLTEFNGFEMALAHHLPGIGHSPAEVDWHDAVYLPQGASDSWNIVQLMELIDNNPRTGHEPICVLVRPRSAAHLPPTHRRSPKPRESSCLFMIPSFSSILFETGVIRSLAECIIRLHDVNPITQPRQLLDKNANRELSQGDFESLNLVMDELDSTPTLVAPNKWSQFLSTSLSIDLDEVLSVPSFHPTTESCLVSRLPTDGRNTCTTPLHALLTYVLLLRLPGYAESLVRVTQQILTCTALTQSVNNSETMETIPSILSDLLKHVLKLTHSPLANEAWSMEQANADELDSNRSEQLQPLPFEALYTLYIDILGDSQHVQQQVRTIGWTHLRGGVLDLVLGFLGSLVHGGSNNKKAEPTRASQSSPPKWPSAEITNFPGLLIPACQQRLIRTARAEFERELNLLTVQDSHKCAPQPDQLPTVHESISSTTFEDSKTLWAKGTGYSSGSCASAWNTEAMKAKMRREDDYTTMLLDVLSSFVGTFSLHDTNDQLTECIARTIGGSDLLKVLTNYLRNDSALDLAERVTVYRAVFRLIRVIAYCPQLHWLLVTNISAEDEQPVGLVSDSIKIYDFWLSHSDDFSQPTVDDITQLPAGLPDSCPARLLHELERCLVDYQKHLCKLGFCNPGKPENTAKANAGGGIIDHSSGRTGATNNRQIPKRRTGGLVRQYSIRYHNFRRISKMSNKQQQHQFSSTRSALAIGSALAEVCASTNAAATLNRTDQHAVVEDPRESNLDNLETGTDPFELIGWNKKTPPVGLLQPLLSDRREIRKDGTLEDGIRDVISDNSTPEPEDLTSLKSGDHELRGAADPVLLELNTYEGGGLPASVDSDELNLNECDEPMECIEVTLGSIPFADDSGDKESATDILASTANVPLSSHPHKSPERRKNQKATEVTEEFSNLMVELQTTLLIVKAAVYIHEKVKSMMYSPSGHLVPAISDSIGEQEPTGVQSPASSSDQAYCSALRPLQFSMIEMLSEPVNGVIRALVPHHFAALIVRMAGYVLQEDSSTSGPTQGIGSVKAIPGVYGVPSGAMVPVTSSGPDQQHDINRARRLAQEIVTLSTSLPLSEQSSVFVRADENQMCMMKALITGPSDTPYANGCFLFDICIPAQYPMAPPWFKLKTTGNDTVRFNPNLYEDGSVCLSLLNTWDGRPEERWDPTTSNLLQVLVSIQSLIFVSEPYFNEPGYQGSYGTTFGMHESAVYNSNIRAATLRWAILDQVRHPSVGFEEVVLRHFQLKQDALLTQIKDWISLAERSASVSTSLASGPYIKRMKDDFNALKAEFSKLDKRIAKFNNKDNPSKESTSHSEPPQTDA</sequence>
<evidence type="ECO:0000256" key="4">
    <source>
        <dbReference type="SAM" id="MobiDB-lite"/>
    </source>
</evidence>
<dbReference type="SUPFAM" id="SSF54495">
    <property type="entry name" value="UBC-like"/>
    <property type="match status" value="1"/>
</dbReference>
<dbReference type="Pfam" id="PF00653">
    <property type="entry name" value="BIR"/>
    <property type="match status" value="1"/>
</dbReference>
<gene>
    <name evidence="6" type="ORF">CDAUBV1_LOCUS6518</name>
</gene>
<dbReference type="SMART" id="SM00238">
    <property type="entry name" value="BIR"/>
    <property type="match status" value="1"/>
</dbReference>
<feature type="region of interest" description="Disordered" evidence="4">
    <location>
        <begin position="881"/>
        <end position="913"/>
    </location>
</feature>
<comment type="caution">
    <text evidence="6">The sequence shown here is derived from an EMBL/GenBank/DDBJ whole genome shotgun (WGS) entry which is preliminary data.</text>
</comment>
<keyword evidence="2" id="KW-0833">Ubl conjugation pathway</keyword>
<feature type="domain" description="UBC core" evidence="5">
    <location>
        <begin position="5509"/>
        <end position="5676"/>
    </location>
</feature>
<dbReference type="Pfam" id="PF00179">
    <property type="entry name" value="UQ_con"/>
    <property type="match status" value="1"/>
</dbReference>
<evidence type="ECO:0000259" key="5">
    <source>
        <dbReference type="PROSITE" id="PS50127"/>
    </source>
</evidence>
<evidence type="ECO:0000256" key="1">
    <source>
        <dbReference type="ARBA" id="ARBA00022679"/>
    </source>
</evidence>
<dbReference type="GO" id="GO:0043066">
    <property type="term" value="P:negative regulation of apoptotic process"/>
    <property type="evidence" value="ECO:0007669"/>
    <property type="project" value="TreeGrafter"/>
</dbReference>
<evidence type="ECO:0000313" key="6">
    <source>
        <dbReference type="EMBL" id="CAL5133250.1"/>
    </source>
</evidence>
<dbReference type="InterPro" id="IPR001370">
    <property type="entry name" value="BIR_rpt"/>
</dbReference>
<dbReference type="PROSITE" id="PS50143">
    <property type="entry name" value="BIR_REPEAT_2"/>
    <property type="match status" value="1"/>
</dbReference>
<accession>A0AAV2T7U4</accession>
<dbReference type="GO" id="GO:0004869">
    <property type="term" value="F:cysteine-type endopeptidase inhibitor activity"/>
    <property type="evidence" value="ECO:0007669"/>
    <property type="project" value="TreeGrafter"/>
</dbReference>
<protein>
    <recommendedName>
        <fullName evidence="5">UBC core domain-containing protein</fullName>
    </recommendedName>
</protein>
<proteinExistence type="predicted"/>